<dbReference type="Pfam" id="PF13649">
    <property type="entry name" value="Methyltransf_25"/>
    <property type="match status" value="1"/>
</dbReference>
<dbReference type="CDD" id="cd02440">
    <property type="entry name" value="AdoMet_MTases"/>
    <property type="match status" value="1"/>
</dbReference>
<dbReference type="InterPro" id="IPR041698">
    <property type="entry name" value="Methyltransf_25"/>
</dbReference>
<accession>A0A167VNW5</accession>
<gene>
    <name evidence="2" type="ORF">AAL_08302</name>
</gene>
<dbReference type="AlphaFoldDB" id="A0A167VNW5"/>
<dbReference type="EMBL" id="AZGY01000034">
    <property type="protein sequence ID" value="KZZ87799.1"/>
    <property type="molecule type" value="Genomic_DNA"/>
</dbReference>
<feature type="domain" description="Methyltransferase" evidence="1">
    <location>
        <begin position="66"/>
        <end position="156"/>
    </location>
</feature>
<dbReference type="Gene3D" id="3.40.50.150">
    <property type="entry name" value="Vaccinia Virus protein VP39"/>
    <property type="match status" value="1"/>
</dbReference>
<comment type="caution">
    <text evidence="2">The sequence shown here is derived from an EMBL/GenBank/DDBJ whole genome shotgun (WGS) entry which is preliminary data.</text>
</comment>
<keyword evidence="2" id="KW-0808">Transferase</keyword>
<keyword evidence="3" id="KW-1185">Reference proteome</keyword>
<dbReference type="SUPFAM" id="SSF53335">
    <property type="entry name" value="S-adenosyl-L-methionine-dependent methyltransferases"/>
    <property type="match status" value="1"/>
</dbReference>
<proteinExistence type="predicted"/>
<sequence length="218" mass="23280">MTTKNDLVARVRGSLTPEDCLSLYAEWAGTYDADVAATENYVAPAIVAEIALRLTHHSVESGAPLLDAGCGTGLVGRALAQGGAMVIDGLDLSPAMLREAEKTGLYRHLTVGDLTEPIAKPDDQYAAVVCVGTFTLGHVGPSPALEEFVRITRKNGFVIATILDEIWKSGKYQAVIEDLEARNQVEVIGTDAEDYRKGRDKARVVILKKKGGCAPQAN</sequence>
<dbReference type="PANTHER" id="PTHR42912:SF80">
    <property type="entry name" value="METHYLTRANSFERASE DOMAIN-CONTAINING PROTEIN"/>
    <property type="match status" value="1"/>
</dbReference>
<dbReference type="InterPro" id="IPR050508">
    <property type="entry name" value="Methyltransf_Superfamily"/>
</dbReference>
<keyword evidence="2" id="KW-0489">Methyltransferase</keyword>
<dbReference type="Proteomes" id="UP000078544">
    <property type="component" value="Unassembled WGS sequence"/>
</dbReference>
<dbReference type="OrthoDB" id="66144at2759"/>
<dbReference type="STRING" id="1081109.A0A167VNW5"/>
<evidence type="ECO:0000259" key="1">
    <source>
        <dbReference type="Pfam" id="PF13649"/>
    </source>
</evidence>
<dbReference type="PANTHER" id="PTHR42912">
    <property type="entry name" value="METHYLTRANSFERASE"/>
    <property type="match status" value="1"/>
</dbReference>
<protein>
    <submittedName>
        <fullName evidence="2">Methyltransferase type 11</fullName>
    </submittedName>
</protein>
<name>A0A167VNW5_9HYPO</name>
<evidence type="ECO:0000313" key="2">
    <source>
        <dbReference type="EMBL" id="KZZ87799.1"/>
    </source>
</evidence>
<dbReference type="GO" id="GO:0008168">
    <property type="term" value="F:methyltransferase activity"/>
    <property type="evidence" value="ECO:0007669"/>
    <property type="project" value="UniProtKB-KW"/>
</dbReference>
<reference evidence="2 3" key="1">
    <citation type="journal article" date="2016" name="Genome Biol. Evol.">
        <title>Divergent and convergent evolution of fungal pathogenicity.</title>
        <authorList>
            <person name="Shang Y."/>
            <person name="Xiao G."/>
            <person name="Zheng P."/>
            <person name="Cen K."/>
            <person name="Zhan S."/>
            <person name="Wang C."/>
        </authorList>
    </citation>
    <scope>NUCLEOTIDE SEQUENCE [LARGE SCALE GENOMIC DNA]</scope>
    <source>
        <strain evidence="2 3">RCEF 2490</strain>
    </source>
</reference>
<dbReference type="GO" id="GO:0032259">
    <property type="term" value="P:methylation"/>
    <property type="evidence" value="ECO:0007669"/>
    <property type="project" value="UniProtKB-KW"/>
</dbReference>
<evidence type="ECO:0000313" key="3">
    <source>
        <dbReference type="Proteomes" id="UP000078544"/>
    </source>
</evidence>
<dbReference type="InterPro" id="IPR029063">
    <property type="entry name" value="SAM-dependent_MTases_sf"/>
</dbReference>
<organism evidence="2 3">
    <name type="scientific">Moelleriella libera RCEF 2490</name>
    <dbReference type="NCBI Taxonomy" id="1081109"/>
    <lineage>
        <taxon>Eukaryota</taxon>
        <taxon>Fungi</taxon>
        <taxon>Dikarya</taxon>
        <taxon>Ascomycota</taxon>
        <taxon>Pezizomycotina</taxon>
        <taxon>Sordariomycetes</taxon>
        <taxon>Hypocreomycetidae</taxon>
        <taxon>Hypocreales</taxon>
        <taxon>Clavicipitaceae</taxon>
        <taxon>Moelleriella</taxon>
    </lineage>
</organism>